<keyword evidence="2 5" id="KW-0479">Metal-binding</keyword>
<reference evidence="7" key="1">
    <citation type="journal article" date="2002" name="Science">
        <title>The draft genome of Ciona intestinalis: insights into chordate and vertebrate origins.</title>
        <authorList>
            <person name="Dehal P."/>
            <person name="Satou Y."/>
            <person name="Campbell R.K."/>
            <person name="Chapman J."/>
            <person name="Degnan B."/>
            <person name="De Tomaso A."/>
            <person name="Davidson B."/>
            <person name="Di Gregorio A."/>
            <person name="Gelpke M."/>
            <person name="Goodstein D.M."/>
            <person name="Harafuji N."/>
            <person name="Hastings K.E."/>
            <person name="Ho I."/>
            <person name="Hotta K."/>
            <person name="Huang W."/>
            <person name="Kawashima T."/>
            <person name="Lemaire P."/>
            <person name="Martinez D."/>
            <person name="Meinertzhagen I.A."/>
            <person name="Necula S."/>
            <person name="Nonaka M."/>
            <person name="Putnam N."/>
            <person name="Rash S."/>
            <person name="Saiga H."/>
            <person name="Satake M."/>
            <person name="Terry A."/>
            <person name="Yamada L."/>
            <person name="Wang H.G."/>
            <person name="Awazu S."/>
            <person name="Azumi K."/>
            <person name="Boore J."/>
            <person name="Branno M."/>
            <person name="Chin-Bow S."/>
            <person name="DeSantis R."/>
            <person name="Doyle S."/>
            <person name="Francino P."/>
            <person name="Keys D.N."/>
            <person name="Haga S."/>
            <person name="Hayashi H."/>
            <person name="Hino K."/>
            <person name="Imai K.S."/>
            <person name="Inaba K."/>
            <person name="Kano S."/>
            <person name="Kobayashi K."/>
            <person name="Kobayashi M."/>
            <person name="Lee B.I."/>
            <person name="Makabe K.W."/>
            <person name="Manohar C."/>
            <person name="Matassi G."/>
            <person name="Medina M."/>
            <person name="Mochizuki Y."/>
            <person name="Mount S."/>
            <person name="Morishita T."/>
            <person name="Miura S."/>
            <person name="Nakayama A."/>
            <person name="Nishizaka S."/>
            <person name="Nomoto H."/>
            <person name="Ohta F."/>
            <person name="Oishi K."/>
            <person name="Rigoutsos I."/>
            <person name="Sano M."/>
            <person name="Sasaki A."/>
            <person name="Sasakura Y."/>
            <person name="Shoguchi E."/>
            <person name="Shin-i T."/>
            <person name="Spagnuolo A."/>
            <person name="Stainier D."/>
            <person name="Suzuki M.M."/>
            <person name="Tassy O."/>
            <person name="Takatori N."/>
            <person name="Tokuoka M."/>
            <person name="Yagi K."/>
            <person name="Yoshizaki F."/>
            <person name="Wada S."/>
            <person name="Zhang C."/>
            <person name="Hyatt P.D."/>
            <person name="Larimer F."/>
            <person name="Detter C."/>
            <person name="Doggett N."/>
            <person name="Glavina T."/>
            <person name="Hawkins T."/>
            <person name="Richardson P."/>
            <person name="Lucas S."/>
            <person name="Kohara Y."/>
            <person name="Levine M."/>
            <person name="Satoh N."/>
            <person name="Rokhsar D.S."/>
        </authorList>
    </citation>
    <scope>NUCLEOTIDE SEQUENCE [LARGE SCALE GENOMIC DNA]</scope>
</reference>
<accession>H2XQ29</accession>
<feature type="binding site" evidence="5">
    <location>
        <position position="108"/>
    </location>
    <ligand>
        <name>a divalent metal cation</name>
        <dbReference type="ChEBI" id="CHEBI:60240"/>
        <label>1</label>
    </ligand>
</feature>
<dbReference type="GO" id="GO:0016788">
    <property type="term" value="F:hydrolase activity, acting on ester bonds"/>
    <property type="evidence" value="ECO:0007669"/>
    <property type="project" value="InterPro"/>
</dbReference>
<dbReference type="PROSITE" id="PS01091">
    <property type="entry name" value="TATD_3"/>
    <property type="match status" value="1"/>
</dbReference>
<dbReference type="AlphaFoldDB" id="H2XQ29"/>
<comment type="function">
    <text evidence="4">Exhibits 3'-exonuclease activities and apurinic/apyrimidinic (AP) endonuclease (in vitro). Show preferential AP endonuclease activity on double-stranded DNA substrates and 3'- exonuclease activity on single-stranded DNA.</text>
</comment>
<feature type="binding site" evidence="5">
    <location>
        <position position="219"/>
    </location>
    <ligand>
        <name>a divalent metal cation</name>
        <dbReference type="ChEBI" id="CHEBI:60240"/>
        <label>1</label>
    </ligand>
</feature>
<comment type="similarity">
    <text evidence="1">Belongs to the metallo-dependent hydrolases superfamily. TatD-type hydrolase family.</text>
</comment>
<evidence type="ECO:0000313" key="7">
    <source>
        <dbReference type="Proteomes" id="UP000008144"/>
    </source>
</evidence>
<reference evidence="6" key="3">
    <citation type="submission" date="2025-09" db="UniProtKB">
        <authorList>
            <consortium name="Ensembl"/>
        </authorList>
    </citation>
    <scope>IDENTIFICATION</scope>
</reference>
<evidence type="ECO:0000256" key="1">
    <source>
        <dbReference type="ARBA" id="ARBA00009275"/>
    </source>
</evidence>
<dbReference type="InParanoid" id="H2XQ29"/>
<sequence length="272" mass="30484">MENSALGYIDCHCHLSCTEFNVDRHKVIERAKAANVQAIIIVTEFGDEFDKTLQLCSDYRGFLFPSLGIHPLQMNKTDSNHRSCRSSDLTPRLSDIRLNAQHLVGVGEVGLDFTPRFIKCAQDKDDQREVFKTQIQLAKELDLPLNVHSRSAGRPAIELLRTEGAVNVCMHAFDGRSSVAMEGVKLGYYFSIPPCIARSVQMQKLAKAVPLENLLLETDSPALSPIKQERNEPCNIHVSCEYVAKIKGISTEDVMKATNKNARKLFSRLRIL</sequence>
<dbReference type="STRING" id="7719.ENSCINP00000031763"/>
<evidence type="ECO:0000256" key="4">
    <source>
        <dbReference type="ARBA" id="ARBA00093287"/>
    </source>
</evidence>
<dbReference type="SUPFAM" id="SSF51556">
    <property type="entry name" value="Metallo-dependent hydrolases"/>
    <property type="match status" value="1"/>
</dbReference>
<name>H2XQ29_CIOIN</name>
<dbReference type="RefSeq" id="XP_002123991.1">
    <property type="nucleotide sequence ID" value="XM_002123955.4"/>
</dbReference>
<feature type="binding site" evidence="5">
    <location>
        <position position="171"/>
    </location>
    <ligand>
        <name>a divalent metal cation</name>
        <dbReference type="ChEBI" id="CHEBI:60240"/>
        <label>2</label>
    </ligand>
</feature>
<dbReference type="Pfam" id="PF01026">
    <property type="entry name" value="TatD_DNase"/>
    <property type="match status" value="1"/>
</dbReference>
<dbReference type="HOGENOM" id="CLU_031506_5_3_1"/>
<dbReference type="PANTHER" id="PTHR46317">
    <property type="entry name" value="HYDROLASE OF PHP SUPERFAMILY-RELATED PROTEIN"/>
    <property type="match status" value="1"/>
</dbReference>
<feature type="binding site" evidence="5">
    <location>
        <position position="14"/>
    </location>
    <ligand>
        <name>a divalent metal cation</name>
        <dbReference type="ChEBI" id="CHEBI:60240"/>
        <label>1</label>
    </ligand>
</feature>
<accession>A0A1W2W4A2</accession>
<dbReference type="OrthoDB" id="413993at2759"/>
<dbReference type="InterPro" id="IPR032466">
    <property type="entry name" value="Metal_Hydrolase"/>
</dbReference>
<keyword evidence="7" id="KW-1185">Reference proteome</keyword>
<evidence type="ECO:0000256" key="2">
    <source>
        <dbReference type="ARBA" id="ARBA00022723"/>
    </source>
</evidence>
<dbReference type="GO" id="GO:0046872">
    <property type="term" value="F:metal ion binding"/>
    <property type="evidence" value="ECO:0007669"/>
    <property type="project" value="UniProtKB-KW"/>
</dbReference>
<feature type="binding site" evidence="5">
    <location>
        <position position="12"/>
    </location>
    <ligand>
        <name>a divalent metal cation</name>
        <dbReference type="ChEBI" id="CHEBI:60240"/>
        <label>1</label>
    </ligand>
</feature>
<organism evidence="6 7">
    <name type="scientific">Ciona intestinalis</name>
    <name type="common">Transparent sea squirt</name>
    <name type="synonym">Ascidia intestinalis</name>
    <dbReference type="NCBI Taxonomy" id="7719"/>
    <lineage>
        <taxon>Eukaryota</taxon>
        <taxon>Metazoa</taxon>
        <taxon>Chordata</taxon>
        <taxon>Tunicata</taxon>
        <taxon>Ascidiacea</taxon>
        <taxon>Phlebobranchia</taxon>
        <taxon>Cionidae</taxon>
        <taxon>Ciona</taxon>
    </lineage>
</organism>
<dbReference type="KEGG" id="cin:100179603"/>
<dbReference type="Proteomes" id="UP000008144">
    <property type="component" value="Unassembled WGS sequence"/>
</dbReference>
<dbReference type="InterPro" id="IPR018228">
    <property type="entry name" value="DNase_TatD-rel_CS"/>
</dbReference>
<protein>
    <submittedName>
        <fullName evidence="6">Putative deoxyribonuclease TATDN3</fullName>
    </submittedName>
</protein>
<dbReference type="InterPro" id="IPR001130">
    <property type="entry name" value="TatD-like"/>
</dbReference>
<evidence type="ECO:0000256" key="3">
    <source>
        <dbReference type="ARBA" id="ARBA00022801"/>
    </source>
</evidence>
<dbReference type="GeneTree" id="ENSGT00720000108846"/>
<keyword evidence="3" id="KW-0378">Hydrolase</keyword>
<feature type="binding site" evidence="5">
    <location>
        <position position="148"/>
    </location>
    <ligand>
        <name>a divalent metal cation</name>
        <dbReference type="ChEBI" id="CHEBI:60240"/>
        <label>2</label>
    </ligand>
</feature>
<dbReference type="GeneID" id="100179603"/>
<evidence type="ECO:0000313" key="6">
    <source>
        <dbReference type="Ensembl" id="ENSCINP00000031763.1"/>
    </source>
</evidence>
<dbReference type="PIRSF" id="PIRSF005902">
    <property type="entry name" value="DNase_TatD"/>
    <property type="match status" value="1"/>
</dbReference>
<dbReference type="Ensembl" id="ENSCINT00000031552.1">
    <property type="protein sequence ID" value="ENSCINP00000031763.1"/>
    <property type="gene ID" value="ENSCING00000023580.1"/>
</dbReference>
<reference evidence="6" key="2">
    <citation type="submission" date="2025-08" db="UniProtKB">
        <authorList>
            <consortium name="Ensembl"/>
        </authorList>
    </citation>
    <scope>IDENTIFICATION</scope>
</reference>
<dbReference type="OMA" id="HTHLDMQ"/>
<proteinExistence type="inferred from homology"/>
<dbReference type="PANTHER" id="PTHR46317:SF1">
    <property type="entry name" value="HYDROLASE, TATD FAMILY"/>
    <property type="match status" value="1"/>
</dbReference>
<gene>
    <name evidence="6" type="primary">LOC100179603</name>
</gene>
<evidence type="ECO:0000256" key="5">
    <source>
        <dbReference type="PIRSR" id="PIRSR005902-1"/>
    </source>
</evidence>
<dbReference type="CDD" id="cd01310">
    <property type="entry name" value="TatD_DNAse"/>
    <property type="match status" value="1"/>
</dbReference>
<dbReference type="Gene3D" id="3.20.20.140">
    <property type="entry name" value="Metal-dependent hydrolases"/>
    <property type="match status" value="1"/>
</dbReference>